<proteinExistence type="predicted"/>
<feature type="region of interest" description="Disordered" evidence="1">
    <location>
        <begin position="1"/>
        <end position="22"/>
    </location>
</feature>
<dbReference type="RefSeq" id="WP_379910790.1">
    <property type="nucleotide sequence ID" value="NZ_JBHSWE010000001.1"/>
</dbReference>
<evidence type="ECO:0000256" key="1">
    <source>
        <dbReference type="SAM" id="MobiDB-lite"/>
    </source>
</evidence>
<reference evidence="3" key="1">
    <citation type="journal article" date="2019" name="Int. J. Syst. Evol. Microbiol.">
        <title>The Global Catalogue of Microorganisms (GCM) 10K type strain sequencing project: providing services to taxonomists for standard genome sequencing and annotation.</title>
        <authorList>
            <consortium name="The Broad Institute Genomics Platform"/>
            <consortium name="The Broad Institute Genome Sequencing Center for Infectious Disease"/>
            <person name="Wu L."/>
            <person name="Ma J."/>
        </authorList>
    </citation>
    <scope>NUCLEOTIDE SEQUENCE [LARGE SCALE GENOMIC DNA]</scope>
    <source>
        <strain evidence="3">NBRC 111756</strain>
    </source>
</reference>
<evidence type="ECO:0000313" key="3">
    <source>
        <dbReference type="Proteomes" id="UP001596422"/>
    </source>
</evidence>
<accession>A0ABW2A4Y3</accession>
<dbReference type="EMBL" id="JBHSWE010000001">
    <property type="protein sequence ID" value="MFC6672344.1"/>
    <property type="molecule type" value="Genomic_DNA"/>
</dbReference>
<comment type="caution">
    <text evidence="2">The sequence shown here is derived from an EMBL/GenBank/DDBJ whole genome shotgun (WGS) entry which is preliminary data.</text>
</comment>
<keyword evidence="3" id="KW-1185">Reference proteome</keyword>
<evidence type="ECO:0000313" key="2">
    <source>
        <dbReference type="EMBL" id="MFC6672344.1"/>
    </source>
</evidence>
<gene>
    <name evidence="2" type="ORF">ACFQDL_21430</name>
</gene>
<name>A0ABW2A4Y3_9GAMM</name>
<dbReference type="Proteomes" id="UP001596422">
    <property type="component" value="Unassembled WGS sequence"/>
</dbReference>
<sequence length="70" mass="7702">MTQEPLHPMTLDNSEPNPGDLPRHNAIVDCGWGRLLFAHTFNSPEELLAAMREEALASGTSRCTSRIPIS</sequence>
<protein>
    <submittedName>
        <fullName evidence="2">Uncharacterized protein</fullName>
    </submittedName>
</protein>
<organism evidence="2 3">
    <name type="scientific">Marinobacterium aestuariivivens</name>
    <dbReference type="NCBI Taxonomy" id="1698799"/>
    <lineage>
        <taxon>Bacteria</taxon>
        <taxon>Pseudomonadati</taxon>
        <taxon>Pseudomonadota</taxon>
        <taxon>Gammaproteobacteria</taxon>
        <taxon>Oceanospirillales</taxon>
        <taxon>Oceanospirillaceae</taxon>
        <taxon>Marinobacterium</taxon>
    </lineage>
</organism>